<feature type="domain" description="GRAM" evidence="1">
    <location>
        <begin position="92"/>
        <end position="192"/>
    </location>
</feature>
<keyword evidence="3" id="KW-1185">Reference proteome</keyword>
<evidence type="ECO:0000313" key="4">
    <source>
        <dbReference type="WBParaSite" id="HPBE_0002068601-mRNA-1"/>
    </source>
</evidence>
<accession>A0A183GED5</accession>
<accession>A0A3P8CPC4</accession>
<dbReference type="SMART" id="SM00568">
    <property type="entry name" value="GRAM"/>
    <property type="match status" value="1"/>
</dbReference>
<dbReference type="WBParaSite" id="HPBE_0002068601-mRNA-1">
    <property type="protein sequence ID" value="HPBE_0002068601-mRNA-1"/>
    <property type="gene ID" value="HPBE_0002068601"/>
</dbReference>
<reference evidence="4" key="2">
    <citation type="submission" date="2019-09" db="UniProtKB">
        <authorList>
            <consortium name="WormBaseParasite"/>
        </authorList>
    </citation>
    <scope>IDENTIFICATION</scope>
</reference>
<dbReference type="OrthoDB" id="74314at2759"/>
<gene>
    <name evidence="2" type="ORF">HPBE_LOCUS20685</name>
</gene>
<dbReference type="EMBL" id="UZAH01032364">
    <property type="protein sequence ID" value="VDP21344.1"/>
    <property type="molecule type" value="Genomic_DNA"/>
</dbReference>
<proteinExistence type="predicted"/>
<reference evidence="2 3" key="1">
    <citation type="submission" date="2018-11" db="EMBL/GenBank/DDBJ databases">
        <authorList>
            <consortium name="Pathogen Informatics"/>
        </authorList>
    </citation>
    <scope>NUCLEOTIDE SEQUENCE [LARGE SCALE GENOMIC DNA]</scope>
</reference>
<protein>
    <submittedName>
        <fullName evidence="4">GRAM domain-containing protein</fullName>
    </submittedName>
</protein>
<evidence type="ECO:0000259" key="1">
    <source>
        <dbReference type="SMART" id="SM00568"/>
    </source>
</evidence>
<evidence type="ECO:0000313" key="2">
    <source>
        <dbReference type="EMBL" id="VDP21344.1"/>
    </source>
</evidence>
<sequence length="365" mass="39769">MRGSHSCCFQTASFSDSDSESGFIENVNDGDLGNVVVTWISRVIDRICTAAGLDPRLTENLIQVIPGFVAVHIDNLEQVYAESRKLAPPPKSTLLAPLLLTPCERIVVGGLRCVLMPEARPANTDIPENTMNLLPADGALYLTNYRIVFKGRPTNPFRELPNSFVGQLLKIGDNVVVRSVPIMTLTKEKSMSDQSLHSGGQLHGIPSKLANGLHDGLQMRTSSFQLLKVAFDEEVTGEEIESFTKTLSNLRWPNVLPHSLFAYNAVTHLLASTMPTGSKNKYSTIRELKKTIARFPGKGRHQLPQSPCVTCQISAASSSASGLLPRHFELRANHADAVFFSTQTVAVPSQTSFSSAIGALSNFHE</sequence>
<name>A0A183GED5_HELPZ</name>
<dbReference type="SUPFAM" id="SSF50729">
    <property type="entry name" value="PH domain-like"/>
    <property type="match status" value="1"/>
</dbReference>
<dbReference type="Proteomes" id="UP000050761">
    <property type="component" value="Unassembled WGS sequence"/>
</dbReference>
<organism evidence="3 4">
    <name type="scientific">Heligmosomoides polygyrus</name>
    <name type="common">Parasitic roundworm</name>
    <dbReference type="NCBI Taxonomy" id="6339"/>
    <lineage>
        <taxon>Eukaryota</taxon>
        <taxon>Metazoa</taxon>
        <taxon>Ecdysozoa</taxon>
        <taxon>Nematoda</taxon>
        <taxon>Chromadorea</taxon>
        <taxon>Rhabditida</taxon>
        <taxon>Rhabditina</taxon>
        <taxon>Rhabditomorpha</taxon>
        <taxon>Strongyloidea</taxon>
        <taxon>Heligmosomidae</taxon>
        <taxon>Heligmosomoides</taxon>
    </lineage>
</organism>
<dbReference type="InterPro" id="IPR004182">
    <property type="entry name" value="GRAM"/>
</dbReference>
<evidence type="ECO:0000313" key="3">
    <source>
        <dbReference type="Proteomes" id="UP000050761"/>
    </source>
</evidence>
<dbReference type="AlphaFoldDB" id="A0A183GED5"/>